<dbReference type="AlphaFoldDB" id="A0A364KQT4"/>
<dbReference type="RefSeq" id="XP_040730429.1">
    <property type="nucleotide sequence ID" value="XM_040874013.1"/>
</dbReference>
<gene>
    <name evidence="3" type="ORF">BHQ10_001924</name>
</gene>
<evidence type="ECO:0000313" key="4">
    <source>
        <dbReference type="Proteomes" id="UP000249363"/>
    </source>
</evidence>
<keyword evidence="4" id="KW-1185">Reference proteome</keyword>
<dbReference type="PANTHER" id="PTHR37534:SF46">
    <property type="entry name" value="ZN(II)2CYS6 TRANSCRIPTION FACTOR (EUROFUNG)"/>
    <property type="match status" value="1"/>
</dbReference>
<dbReference type="GeneID" id="63791141"/>
<reference evidence="3 4" key="1">
    <citation type="journal article" date="2017" name="Biotechnol. Biofuels">
        <title>Differential beta-glucosidase expression as a function of carbon source availability in Talaromyces amestolkiae: a genomic and proteomic approach.</title>
        <authorList>
            <person name="de Eugenio L.I."/>
            <person name="Mendez-Liter J.A."/>
            <person name="Nieto-Dominguez M."/>
            <person name="Alonso L."/>
            <person name="Gil-Munoz J."/>
            <person name="Barriuso J."/>
            <person name="Prieto A."/>
            <person name="Martinez M.J."/>
        </authorList>
    </citation>
    <scope>NUCLEOTIDE SEQUENCE [LARGE SCALE GENOMIC DNA]</scope>
    <source>
        <strain evidence="3 4">CIB</strain>
    </source>
</reference>
<dbReference type="EMBL" id="MIKG01000002">
    <property type="protein sequence ID" value="RAO65912.1"/>
    <property type="molecule type" value="Genomic_DNA"/>
</dbReference>
<dbReference type="STRING" id="1196081.A0A364KQT4"/>
<keyword evidence="2" id="KW-0539">Nucleus</keyword>
<organism evidence="3 4">
    <name type="scientific">Talaromyces amestolkiae</name>
    <dbReference type="NCBI Taxonomy" id="1196081"/>
    <lineage>
        <taxon>Eukaryota</taxon>
        <taxon>Fungi</taxon>
        <taxon>Dikarya</taxon>
        <taxon>Ascomycota</taxon>
        <taxon>Pezizomycotina</taxon>
        <taxon>Eurotiomycetes</taxon>
        <taxon>Eurotiomycetidae</taxon>
        <taxon>Eurotiales</taxon>
        <taxon>Trichocomaceae</taxon>
        <taxon>Talaromyces</taxon>
        <taxon>Talaromyces sect. Talaromyces</taxon>
    </lineage>
</organism>
<proteinExistence type="predicted"/>
<dbReference type="OrthoDB" id="3477330at2759"/>
<protein>
    <submittedName>
        <fullName evidence="3">Uncharacterized protein</fullName>
    </submittedName>
</protein>
<comment type="subcellular location">
    <subcellularLocation>
        <location evidence="1">Nucleus</location>
    </subcellularLocation>
</comment>
<dbReference type="InterPro" id="IPR021858">
    <property type="entry name" value="Fun_TF"/>
</dbReference>
<dbReference type="PANTHER" id="PTHR37534">
    <property type="entry name" value="TRANSCRIPTIONAL ACTIVATOR PROTEIN UGA3"/>
    <property type="match status" value="1"/>
</dbReference>
<evidence type="ECO:0000313" key="3">
    <source>
        <dbReference type="EMBL" id="RAO65912.1"/>
    </source>
</evidence>
<evidence type="ECO:0000256" key="2">
    <source>
        <dbReference type="ARBA" id="ARBA00023242"/>
    </source>
</evidence>
<dbReference type="Pfam" id="PF11951">
    <property type="entry name" value="Fungal_trans_2"/>
    <property type="match status" value="1"/>
</dbReference>
<dbReference type="Proteomes" id="UP000249363">
    <property type="component" value="Unassembled WGS sequence"/>
</dbReference>
<name>A0A364KQT4_TALAM</name>
<evidence type="ECO:0000256" key="1">
    <source>
        <dbReference type="ARBA" id="ARBA00004123"/>
    </source>
</evidence>
<dbReference type="GO" id="GO:0005634">
    <property type="term" value="C:nucleus"/>
    <property type="evidence" value="ECO:0007669"/>
    <property type="project" value="UniProtKB-SubCell"/>
</dbReference>
<sequence>MRYSSAIRSLRTSLDQQVDDFSACAATLFTLAQIEGCYAPEHDEWRKHLLGMYGLLSFFSQDSPWKMSFDAWVLSQNLALSLEIARTGSGGSFDCFRNTDHLLESISRKSHFGYTIGASSAVLQSIFKVHRLVEALGSGESLIEVEVQCGKILGELGTTKSDWIITQPSHSRQDYLNSLHQRIFRNAAVIYLHRAIYDVAPIAVRDHVLNVLCDTISFLDLQGGSVSLWPVFIAAVEACSRKERDLARQWLDYSCKLGISNRHAARCVIEEVWKQRDQEALLRDIEPEYVVLDWRRVQYHLKIDILLL</sequence>
<accession>A0A364KQT4</accession>
<comment type="caution">
    <text evidence="3">The sequence shown here is derived from an EMBL/GenBank/DDBJ whole genome shotgun (WGS) entry which is preliminary data.</text>
</comment>